<dbReference type="Proteomes" id="UP000028702">
    <property type="component" value="Unassembled WGS sequence"/>
</dbReference>
<evidence type="ECO:0000313" key="3">
    <source>
        <dbReference type="EMBL" id="GAK43571.1"/>
    </source>
</evidence>
<name>A0A081B6A3_9HYPH</name>
<dbReference type="AlphaFoldDB" id="A0A081B6A3"/>
<proteinExistence type="inferred from homology"/>
<reference evidence="3 4" key="1">
    <citation type="submission" date="2014-07" db="EMBL/GenBank/DDBJ databases">
        <title>Tepidicaulis marinum gen. nov., sp. nov., a novel marine bacterium denitrifying nitrate to nitrous oxide strictly under microaerobic conditions.</title>
        <authorList>
            <person name="Takeuchi M."/>
            <person name="Yamagishi T."/>
            <person name="Kamagata Y."/>
            <person name="Oshima K."/>
            <person name="Hattori M."/>
            <person name="Katayama T."/>
            <person name="Hanada S."/>
            <person name="Tamaki H."/>
            <person name="Marumo K."/>
            <person name="Maeda H."/>
            <person name="Nedachi M."/>
            <person name="Iwasaki W."/>
            <person name="Suwa Y."/>
            <person name="Sakata S."/>
        </authorList>
    </citation>
    <scope>NUCLEOTIDE SEQUENCE [LARGE SCALE GENOMIC DNA]</scope>
    <source>
        <strain evidence="3 4">MA2</strain>
    </source>
</reference>
<dbReference type="Gene3D" id="3.30.70.1060">
    <property type="entry name" value="Dimeric alpha+beta barrel"/>
    <property type="match status" value="1"/>
</dbReference>
<dbReference type="PANTHER" id="PTHR37828">
    <property type="entry name" value="GSR2449 PROTEIN"/>
    <property type="match status" value="1"/>
</dbReference>
<evidence type="ECO:0000256" key="1">
    <source>
        <dbReference type="ARBA" id="ARBA00007689"/>
    </source>
</evidence>
<dbReference type="EMBL" id="BBIO01000001">
    <property type="protein sequence ID" value="GAK43571.1"/>
    <property type="molecule type" value="Genomic_DNA"/>
</dbReference>
<evidence type="ECO:0000259" key="2">
    <source>
        <dbReference type="Pfam" id="PF03795"/>
    </source>
</evidence>
<dbReference type="STRING" id="1333998.M2A_0070"/>
<dbReference type="eggNOG" id="COG2350">
    <property type="taxonomic scope" value="Bacteria"/>
</dbReference>
<comment type="caution">
    <text evidence="3">The sequence shown here is derived from an EMBL/GenBank/DDBJ whole genome shotgun (WGS) entry which is preliminary data.</text>
</comment>
<organism evidence="3 4">
    <name type="scientific">Tepidicaulis marinus</name>
    <dbReference type="NCBI Taxonomy" id="1333998"/>
    <lineage>
        <taxon>Bacteria</taxon>
        <taxon>Pseudomonadati</taxon>
        <taxon>Pseudomonadota</taxon>
        <taxon>Alphaproteobacteria</taxon>
        <taxon>Hyphomicrobiales</taxon>
        <taxon>Parvibaculaceae</taxon>
        <taxon>Tepidicaulis</taxon>
    </lineage>
</organism>
<comment type="similarity">
    <text evidence="1">Belongs to the YciI family.</text>
</comment>
<gene>
    <name evidence="3" type="ORF">M2A_0070</name>
</gene>
<accession>A0A081B6A3</accession>
<dbReference type="RefSeq" id="WP_045441611.1">
    <property type="nucleotide sequence ID" value="NZ_BBIO01000001.1"/>
</dbReference>
<protein>
    <submittedName>
        <fullName evidence="3">Conserved protein</fullName>
    </submittedName>
</protein>
<evidence type="ECO:0000313" key="4">
    <source>
        <dbReference type="Proteomes" id="UP000028702"/>
    </source>
</evidence>
<dbReference type="InterPro" id="IPR005545">
    <property type="entry name" value="YCII"/>
</dbReference>
<dbReference type="SUPFAM" id="SSF54909">
    <property type="entry name" value="Dimeric alpha+beta barrel"/>
    <property type="match status" value="1"/>
</dbReference>
<dbReference type="Pfam" id="PF03795">
    <property type="entry name" value="YCII"/>
    <property type="match status" value="1"/>
</dbReference>
<keyword evidence="4" id="KW-1185">Reference proteome</keyword>
<dbReference type="InterPro" id="IPR011008">
    <property type="entry name" value="Dimeric_a/b-barrel"/>
</dbReference>
<sequence>MFVIALKFAGARERAGEFMEAHKDWIKKGFDDGVFLMVGNLQPGLGGALLAHGASREEVEKRVAEDPFVAEKIVTADILEITPGRWDERLAFLAG</sequence>
<feature type="domain" description="YCII-related" evidence="2">
    <location>
        <begin position="13"/>
        <end position="74"/>
    </location>
</feature>
<dbReference type="PANTHER" id="PTHR37828:SF1">
    <property type="entry name" value="YCII-RELATED DOMAIN-CONTAINING PROTEIN"/>
    <property type="match status" value="1"/>
</dbReference>